<feature type="repeat" description="Filamin" evidence="7">
    <location>
        <begin position="754"/>
        <end position="849"/>
    </location>
</feature>
<dbReference type="Proteomes" id="UP000515154">
    <property type="component" value="Linkage group LG16"/>
</dbReference>
<feature type="repeat" description="Filamin" evidence="7">
    <location>
        <begin position="2106"/>
        <end position="2208"/>
    </location>
</feature>
<feature type="repeat" description="Filamin" evidence="7">
    <location>
        <begin position="1422"/>
        <end position="1516"/>
    </location>
</feature>
<dbReference type="PROSITE" id="PS00019">
    <property type="entry name" value="ACTININ_1"/>
    <property type="match status" value="1"/>
</dbReference>
<sequence length="2430" mass="260600">MASQSEAYYDDDEDYDEDDEDMPATERDLADDAQWKLIQKNTFTRWANEHLKTVSKQLMDLETDLSDGLRLIALVEVLSSKKFKFINKKPNFRTQKLENVTRVLKFLEEDEGIRIVNIDSGDIVDQKLKLILGLIWTLILHYSISMPMWEGEEPAPGAGGPTPKQRLLNWIQGKCGDLPINNFTTDWNDGRAIGALVDACGPGLCPDWADWAPKNKLKNAKEAMEAAEKWLDVPQLIKPAEMNNPKIDEMSMMTYLSQFPNCKLNPQAPLRPRLNPNRVRAYGPGIEPTGNTKGAKTSFTVETFSAGQGTLEPLVLNPKGQKEPCEVVFNQDKHLTYTCTYTPKVEGSYKVIIKYSGKEIPKSPFPVAVSAPAGDPSKVKAAGPGLEPGNVVSVVTHFTISLKDAGEGPVGVVITDPSGNQNAIKPKMTRQPDGTYHVEYTPKVPGVHTISIVFCGQPIPRSPISVTISTASNAKKCYATGRGIQPKGIRVKDNADFKVYTKGAGDGDMKVTITGPGNANEPVSIKKLDPTTYECVYTPKQPGTYTINVTFGGQHIPKSPFKVEVGPFKLSKIIAYGPGLHGGMVGKPATFVVETHGETGALGFSIEGPSQAKIDCKDNGDGTADITYWPTAPGEYAVHIHCNEEDIPKSPYMAQIQPATKDFDPLKVVAFGPGLQETGVQVQQMTEFTVDAKKAGKAQLDIICHDADGNPVKVDIKDNKDGTYTCKYKPLKNVKHVVLISYGGVNIPKSPFRVFVQSPSSVKVYGPGVKPGVKTNQPTHFVVDCKEAGPGDVAISLTDERGMDVPVNTVDNQDGTFTVNYEAKIPGMYTINVYFADKEIPASPIKVKVESSIDIGKVRVEGLEKTQEVGKEKMIDIITVGAGKAEATVQITNPKGVKTTVPTKPMANGHSAPILFKEPGPHKVEVSYGGMPAKGSPFKVDAVVPVSANNVHAYGPGLKEGTAKKPATFTVDRRAAPPGALGVSVEGPSEAKVNCTDNKDGTVNAEYFPTVPGDYKVNVIYDNAPIPGSPFKAKIQPATLDVGGIKAYGPGVEKTGVFLDAPANFTVDATPVTTNGDGKVRAVVTSPSGAKAELPIDNKKNGIYTGSYMPIEQGPYAVDISYENMPIPGSPFKTTAVPGCDPSKVKAYGPGLERGITNKPNVFTVDSRGAGHGNLGLSIDGPVEAKMTCKDNHDGTCQVEYMPLKSGPYDIGVKYGDKHIPGSPFHVPVETPVDPSKVKCQGPGVDTAKGVKPKEPTSFTIDTKEAGDAPLEVTVTDKFGKRPADVHPIEEGVFKANYTVPEEGPCQLDVKYANQHVPKSPFNMPVKPGFDPTKVRVYGPGVNDVPASLPVSFCIDTTEAGIADLEVSIQRPDGTFVKPIIHDNGDGTFNVTYTPEDLGVYTIKIKFGGVEIPTSPIKACSKPTGDASKCKITKGTEKTVMVKKETVITVDASQAGTGKVTCRIRDSNGHDIDIDIIENPDETFSIQFTPQFPGTYSISIQFGGQSIPDGKYQVEAVDSADYEVYLETKEKVLCPQPVVDDIIKPVKVDEVQSAPAPYHPLDFCIPVGPVFNFVSGHIITPSGKKVYPKIEDNKNGTVGVRYQPTEAGLHELHIQYNNEPVYGSPFHFHVDAINSGQVTAHGPGLTHGVVNESAVFTIVTKDAGAGGLSLSIEGPSKATINCVDNKDGTCTVSYMPTAPGEYCITVKFADSNISGSPFKPKITPSEPRRRAQISVGSSSEVSLKVTETDITNLTAMIKTPSGKEEPCILKKLSNGHLGISFTPHEVGEHLVNVYRNGQHIASSPFRIYVGEGELGNAGKVKVTGRGIVEGMANQVNEFTVNTKEAGYGGLSLSIEGPSKADIECKDNDDGTCGVTYKPTEPGTYIINIKFADVHVPGSPFSVKIGGEPSSRITERITRHREAADITHIGSQCELSLKIPENYLAIRGTSPFDMTASVTSPSGVTEVCDVISLNDCHYSIKFVPKEMGVHTVSVKHKDMHIPGSPFEFTVGPITGGGAHKVHAAGPGLEKGEVHSPCEFNIYTREAGAGGLSIAVEGPSKAEIDFEDRKDGSCGVNYVCTEPGEYLVSVKFNDEHIPESPFRVAISPSVGDAQKLSVHSLQEKGLQVNKPAVFKVSFNGAHGKLLAKVVSPSGVEDDALVNEINEAQKTLPSRVGEYAVSFIPKENGTHLVHVTFDGCHIPGSPFRVLVGKVDADPGRVTAYGEGLYQGRTRQVAKFIISTVNAGSGALAVTVEGPSKVKLDCREVEEGYEFSYTPTAPGDYLINIRYGGVGIAGSPFKAKITGDGHASGFHEQASVVVETVTKTSTTTRFSGVQQYQSDPSKVVARGNGLNSAVRGKANTFTIDTTNAGVNIMFVGMRGPKGPCEELVVKHLGNNQYNVSYLVQEVGEYMLMVKWGDDHIPGSPFCVKVQ</sequence>
<evidence type="ECO:0000256" key="7">
    <source>
        <dbReference type="PROSITE-ProRule" id="PRU00087"/>
    </source>
</evidence>
<dbReference type="SMART" id="SM00557">
    <property type="entry name" value="IG_FLMN"/>
    <property type="match status" value="22"/>
</dbReference>
<dbReference type="PANTHER" id="PTHR38537:SF8">
    <property type="entry name" value="FILAMIN-A"/>
    <property type="match status" value="1"/>
</dbReference>
<reference evidence="11" key="1">
    <citation type="submission" date="2025-08" db="UniProtKB">
        <authorList>
            <consortium name="RefSeq"/>
        </authorList>
    </citation>
    <scope>IDENTIFICATION</scope>
</reference>
<dbReference type="InterPro" id="IPR001298">
    <property type="entry name" value="Filamin/ABP280_rpt"/>
</dbReference>
<dbReference type="PROSITE" id="PS50021">
    <property type="entry name" value="CH"/>
    <property type="match status" value="2"/>
</dbReference>
<evidence type="ECO:0000256" key="3">
    <source>
        <dbReference type="ARBA" id="ARBA00022490"/>
    </source>
</evidence>
<protein>
    <submittedName>
        <fullName evidence="11">Filamin-A isoform X1</fullName>
    </submittedName>
</protein>
<dbReference type="Gene3D" id="2.60.40.10">
    <property type="entry name" value="Immunoglobulins"/>
    <property type="match status" value="22"/>
</dbReference>
<keyword evidence="4" id="KW-0677">Repeat</keyword>
<dbReference type="InterPro" id="IPR044801">
    <property type="entry name" value="Filamin"/>
</dbReference>
<evidence type="ECO:0000256" key="4">
    <source>
        <dbReference type="ARBA" id="ARBA00022737"/>
    </source>
</evidence>
<evidence type="ECO:0000259" key="9">
    <source>
        <dbReference type="PROSITE" id="PS50021"/>
    </source>
</evidence>
<feature type="repeat" description="Filamin" evidence="7">
    <location>
        <begin position="1578"/>
        <end position="1630"/>
    </location>
</feature>
<dbReference type="CDD" id="cd21315">
    <property type="entry name" value="CH_dFLNA-like_rpt2"/>
    <property type="match status" value="1"/>
</dbReference>
<comment type="subcellular location">
    <subcellularLocation>
        <location evidence="1">Cytoplasm</location>
        <location evidence="1">Cytoskeleton</location>
    </subcellularLocation>
</comment>
<feature type="repeat" description="Filamin" evidence="7">
    <location>
        <begin position="469"/>
        <end position="565"/>
    </location>
</feature>
<keyword evidence="10" id="KW-1185">Reference proteome</keyword>
<dbReference type="PROSITE" id="PS00020">
    <property type="entry name" value="ACTININ_2"/>
    <property type="match status" value="1"/>
</dbReference>
<dbReference type="Pfam" id="PF00630">
    <property type="entry name" value="Filamin"/>
    <property type="match status" value="22"/>
</dbReference>
<dbReference type="PANTHER" id="PTHR38537">
    <property type="entry name" value="JITTERBUG, ISOFORM N"/>
    <property type="match status" value="1"/>
</dbReference>
<dbReference type="FunFam" id="2.60.40.10:FF:000001">
    <property type="entry name" value="Filamin-C isoform b"/>
    <property type="match status" value="5"/>
</dbReference>
<feature type="repeat" description="Filamin" evidence="7">
    <location>
        <begin position="271"/>
        <end position="369"/>
    </location>
</feature>
<dbReference type="InterPro" id="IPR017868">
    <property type="entry name" value="Filamin/ABP280_repeat-like"/>
</dbReference>
<feature type="compositionally biased region" description="Acidic residues" evidence="8">
    <location>
        <begin position="8"/>
        <end position="23"/>
    </location>
</feature>
<feature type="repeat" description="Filamin" evidence="7">
    <location>
        <begin position="2210"/>
        <end position="2301"/>
    </location>
</feature>
<dbReference type="FunFam" id="2.60.40.10:FF:000140">
    <property type="entry name" value="FiLamiN (Actin binding protein) homolog"/>
    <property type="match status" value="3"/>
</dbReference>
<dbReference type="InterPro" id="IPR014756">
    <property type="entry name" value="Ig_E-set"/>
</dbReference>
<feature type="repeat" description="Filamin" evidence="7">
    <location>
        <begin position="1230"/>
        <end position="1326"/>
    </location>
</feature>
<organism evidence="10 11">
    <name type="scientific">Octopus sinensis</name>
    <name type="common">East Asian common octopus</name>
    <dbReference type="NCBI Taxonomy" id="2607531"/>
    <lineage>
        <taxon>Eukaryota</taxon>
        <taxon>Metazoa</taxon>
        <taxon>Spiralia</taxon>
        <taxon>Lophotrochozoa</taxon>
        <taxon>Mollusca</taxon>
        <taxon>Cephalopoda</taxon>
        <taxon>Coleoidea</taxon>
        <taxon>Octopodiformes</taxon>
        <taxon>Octopoda</taxon>
        <taxon>Incirrata</taxon>
        <taxon>Octopodidae</taxon>
        <taxon>Octopus</taxon>
    </lineage>
</organism>
<dbReference type="InterPro" id="IPR036872">
    <property type="entry name" value="CH_dom_sf"/>
</dbReference>
<evidence type="ECO:0000256" key="6">
    <source>
        <dbReference type="ARBA" id="ARBA00023212"/>
    </source>
</evidence>
<feature type="repeat" description="Filamin" evidence="7">
    <location>
        <begin position="1037"/>
        <end position="1136"/>
    </location>
</feature>
<feature type="repeat" description="Filamin" evidence="7">
    <location>
        <begin position="1729"/>
        <end position="1809"/>
    </location>
</feature>
<dbReference type="GO" id="GO:0051015">
    <property type="term" value="F:actin filament binding"/>
    <property type="evidence" value="ECO:0007669"/>
    <property type="project" value="InterPro"/>
</dbReference>
<feature type="domain" description="Calponin-homology (CH)" evidence="9">
    <location>
        <begin position="37"/>
        <end position="143"/>
    </location>
</feature>
<dbReference type="KEGG" id="osn:115220251"/>
<keyword evidence="5" id="KW-0009">Actin-binding</keyword>
<dbReference type="GO" id="GO:0030036">
    <property type="term" value="P:actin cytoskeleton organization"/>
    <property type="evidence" value="ECO:0007669"/>
    <property type="project" value="InterPro"/>
</dbReference>
<evidence type="ECO:0000313" key="11">
    <source>
        <dbReference type="RefSeq" id="XP_036366036.1"/>
    </source>
</evidence>
<feature type="repeat" description="Filamin" evidence="7">
    <location>
        <begin position="1137"/>
        <end position="1229"/>
    </location>
</feature>
<gene>
    <name evidence="11" type="primary">LOC115220251</name>
</gene>
<feature type="repeat" description="Filamin" evidence="7">
    <location>
        <begin position="850"/>
        <end position="942"/>
    </location>
</feature>
<feature type="repeat" description="Filamin" evidence="7">
    <location>
        <begin position="371"/>
        <end position="468"/>
    </location>
</feature>
<dbReference type="SMART" id="SM00033">
    <property type="entry name" value="CH"/>
    <property type="match status" value="2"/>
</dbReference>
<comment type="similarity">
    <text evidence="2">Belongs to the filamin family.</text>
</comment>
<keyword evidence="6" id="KW-0206">Cytoskeleton</keyword>
<dbReference type="PROSITE" id="PS50194">
    <property type="entry name" value="FILAMIN_REPEAT"/>
    <property type="match status" value="22"/>
</dbReference>
<feature type="repeat" description="Filamin" evidence="7">
    <location>
        <begin position="1327"/>
        <end position="1421"/>
    </location>
</feature>
<keyword evidence="3" id="KW-0963">Cytoplasm</keyword>
<feature type="repeat" description="Filamin" evidence="7">
    <location>
        <begin position="660"/>
        <end position="756"/>
    </location>
</feature>
<dbReference type="CDD" id="cd21311">
    <property type="entry name" value="CH_dFLNA-like_rpt1"/>
    <property type="match status" value="1"/>
</dbReference>
<dbReference type="RefSeq" id="XP_036366036.1">
    <property type="nucleotide sequence ID" value="XM_036510143.1"/>
</dbReference>
<feature type="region of interest" description="Disordered" evidence="8">
    <location>
        <begin position="1"/>
        <end position="26"/>
    </location>
</feature>
<evidence type="ECO:0000256" key="5">
    <source>
        <dbReference type="ARBA" id="ARBA00023203"/>
    </source>
</evidence>
<dbReference type="SUPFAM" id="SSF81296">
    <property type="entry name" value="E set domains"/>
    <property type="match status" value="22"/>
</dbReference>
<dbReference type="InterPro" id="IPR001715">
    <property type="entry name" value="CH_dom"/>
</dbReference>
<evidence type="ECO:0000256" key="1">
    <source>
        <dbReference type="ARBA" id="ARBA00004245"/>
    </source>
</evidence>
<dbReference type="Gene3D" id="1.10.418.10">
    <property type="entry name" value="Calponin-like domain"/>
    <property type="match status" value="2"/>
</dbReference>
<dbReference type="GO" id="GO:0005856">
    <property type="term" value="C:cytoskeleton"/>
    <property type="evidence" value="ECO:0007669"/>
    <property type="project" value="UniProtKB-SubCell"/>
</dbReference>
<dbReference type="FunFam" id="2.60.40.10:FF:000096">
    <property type="entry name" value="filamin-C isoform X2"/>
    <property type="match status" value="1"/>
</dbReference>
<proteinExistence type="inferred from homology"/>
<feature type="repeat" description="Filamin" evidence="7">
    <location>
        <begin position="2012"/>
        <end position="2104"/>
    </location>
</feature>
<feature type="repeat" description="Filamin" evidence="7">
    <location>
        <begin position="1928"/>
        <end position="2009"/>
    </location>
</feature>
<dbReference type="InterPro" id="IPR013783">
    <property type="entry name" value="Ig-like_fold"/>
</dbReference>
<evidence type="ECO:0000313" key="10">
    <source>
        <dbReference type="Proteomes" id="UP000515154"/>
    </source>
</evidence>
<accession>A0A7E6FE51</accession>
<feature type="repeat" description="Filamin" evidence="7">
    <location>
        <begin position="943"/>
        <end position="1035"/>
    </location>
</feature>
<feature type="repeat" description="Filamin" evidence="7">
    <location>
        <begin position="1812"/>
        <end position="1904"/>
    </location>
</feature>
<dbReference type="FunFam" id="2.60.40.10:FF:000007">
    <property type="entry name" value="Filamin-B isoform C"/>
    <property type="match status" value="2"/>
</dbReference>
<feature type="repeat" description="Filamin" evidence="7">
    <location>
        <begin position="2335"/>
        <end position="2429"/>
    </location>
</feature>
<dbReference type="SUPFAM" id="SSF47576">
    <property type="entry name" value="Calponin-homology domain, CH-domain"/>
    <property type="match status" value="1"/>
</dbReference>
<evidence type="ECO:0000256" key="8">
    <source>
        <dbReference type="SAM" id="MobiDB-lite"/>
    </source>
</evidence>
<feature type="repeat" description="Filamin" evidence="7">
    <location>
        <begin position="1630"/>
        <end position="1722"/>
    </location>
</feature>
<dbReference type="FunFam" id="1.10.418.10:FF:000006">
    <property type="entry name" value="Filamin-B isoform A"/>
    <property type="match status" value="1"/>
</dbReference>
<evidence type="ECO:0000256" key="2">
    <source>
        <dbReference type="ARBA" id="ARBA00009238"/>
    </source>
</evidence>
<dbReference type="InterPro" id="IPR001589">
    <property type="entry name" value="Actinin_actin-bd_CS"/>
</dbReference>
<feature type="repeat" description="Filamin" evidence="7">
    <location>
        <begin position="565"/>
        <end position="656"/>
    </location>
</feature>
<feature type="domain" description="Calponin-homology (CH)" evidence="9">
    <location>
        <begin position="161"/>
        <end position="264"/>
    </location>
</feature>
<dbReference type="Pfam" id="PF00307">
    <property type="entry name" value="CH"/>
    <property type="match status" value="2"/>
</dbReference>
<name>A0A7E6FE51_9MOLL</name>
<dbReference type="FunFam" id="2.60.40.10:FF:000092">
    <property type="entry name" value="Filamin-B isoform B"/>
    <property type="match status" value="1"/>
</dbReference>